<dbReference type="GO" id="GO:0003677">
    <property type="term" value="F:DNA binding"/>
    <property type="evidence" value="ECO:0007669"/>
    <property type="project" value="UniProtKB-KW"/>
</dbReference>
<keyword evidence="3" id="KW-1185">Reference proteome</keyword>
<organism evidence="2 3">
    <name type="scientific">Rhizobium jaguaris</name>
    <dbReference type="NCBI Taxonomy" id="1312183"/>
    <lineage>
        <taxon>Bacteria</taxon>
        <taxon>Pseudomonadati</taxon>
        <taxon>Pseudomonadota</taxon>
        <taxon>Alphaproteobacteria</taxon>
        <taxon>Hyphomicrobiales</taxon>
        <taxon>Rhizobiaceae</taxon>
        <taxon>Rhizobium/Agrobacterium group</taxon>
        <taxon>Rhizobium</taxon>
    </lineage>
</organism>
<evidence type="ECO:0000313" key="3">
    <source>
        <dbReference type="Proteomes" id="UP000282195"/>
    </source>
</evidence>
<sequence>MRLTVHSDYALRLMMYLSLRKDDSLSTIDGVAAAYGISKAHLMKITHELGKKGMVETVRGRQGGMRLAREASAITVGEIVRACEPDFALVPCMEAEAGNACVVMPACVLKRALATAAAAFLDVLDGYTLKDLIGPTAALRQLLSIDAAGSPERFAKSKRRSSLTASTMNKTS</sequence>
<proteinExistence type="predicted"/>
<dbReference type="KEGG" id="rjg:CCGE525_27170"/>
<dbReference type="PANTHER" id="PTHR33221:SF4">
    <property type="entry name" value="HTH-TYPE TRANSCRIPTIONAL REPRESSOR NSRR"/>
    <property type="match status" value="1"/>
</dbReference>
<name>A0A387FT74_9HYPH</name>
<dbReference type="Gene3D" id="1.10.10.10">
    <property type="entry name" value="Winged helix-like DNA-binding domain superfamily/Winged helix DNA-binding domain"/>
    <property type="match status" value="1"/>
</dbReference>
<dbReference type="EMBL" id="CP032695">
    <property type="protein sequence ID" value="AYG62460.1"/>
    <property type="molecule type" value="Genomic_DNA"/>
</dbReference>
<accession>A0A387FT74</accession>
<keyword evidence="1" id="KW-0238">DNA-binding</keyword>
<dbReference type="OrthoDB" id="9802344at2"/>
<keyword evidence="2" id="KW-0614">Plasmid</keyword>
<dbReference type="AlphaFoldDB" id="A0A387FT74"/>
<geneLocation type="plasmid" evidence="3">
    <name>prccge525c</name>
</geneLocation>
<evidence type="ECO:0000313" key="2">
    <source>
        <dbReference type="EMBL" id="AYG62460.1"/>
    </source>
</evidence>
<reference evidence="2 3" key="1">
    <citation type="submission" date="2018-10" db="EMBL/GenBank/DDBJ databases">
        <title>Rhizobium etli, R. leguminosarum and a new Rhizobium genospecies from Phaseolus dumosus.</title>
        <authorList>
            <person name="Ramirez-Puebla S.T."/>
            <person name="Rogel-Hernandez M.A."/>
            <person name="Guerrero G."/>
            <person name="Ormeno-Orrillo E."/>
            <person name="Martinez-Romero J.C."/>
            <person name="Negrete-Yankelevich S."/>
            <person name="Martinez-Romero E."/>
        </authorList>
    </citation>
    <scope>NUCLEOTIDE SEQUENCE [LARGE SCALE GENOMIC DNA]</scope>
    <source>
        <strain evidence="2 3">CCGE525</strain>
        <plasmid evidence="3">prccge525c</plasmid>
    </source>
</reference>
<dbReference type="Pfam" id="PF02082">
    <property type="entry name" value="Rrf2"/>
    <property type="match status" value="1"/>
</dbReference>
<dbReference type="InterPro" id="IPR036388">
    <property type="entry name" value="WH-like_DNA-bd_sf"/>
</dbReference>
<dbReference type="GO" id="GO:0003700">
    <property type="term" value="F:DNA-binding transcription factor activity"/>
    <property type="evidence" value="ECO:0007669"/>
    <property type="project" value="TreeGrafter"/>
</dbReference>
<dbReference type="SUPFAM" id="SSF46785">
    <property type="entry name" value="Winged helix' DNA-binding domain"/>
    <property type="match status" value="1"/>
</dbReference>
<dbReference type="GO" id="GO:0005829">
    <property type="term" value="C:cytosol"/>
    <property type="evidence" value="ECO:0007669"/>
    <property type="project" value="TreeGrafter"/>
</dbReference>
<dbReference type="InterPro" id="IPR000944">
    <property type="entry name" value="Tscrpt_reg_Rrf2"/>
</dbReference>
<evidence type="ECO:0000256" key="1">
    <source>
        <dbReference type="ARBA" id="ARBA00023125"/>
    </source>
</evidence>
<dbReference type="PROSITE" id="PS51197">
    <property type="entry name" value="HTH_RRF2_2"/>
    <property type="match status" value="1"/>
</dbReference>
<dbReference type="PANTHER" id="PTHR33221">
    <property type="entry name" value="WINGED HELIX-TURN-HELIX TRANSCRIPTIONAL REGULATOR, RRF2 FAMILY"/>
    <property type="match status" value="1"/>
</dbReference>
<gene>
    <name evidence="2" type="ORF">CCGE525_27170</name>
</gene>
<dbReference type="Proteomes" id="UP000282195">
    <property type="component" value="Plasmid pRCCGE525c"/>
</dbReference>
<protein>
    <submittedName>
        <fullName evidence="2">Rrf2 family transcriptional regulator</fullName>
    </submittedName>
</protein>
<dbReference type="NCBIfam" id="TIGR00738">
    <property type="entry name" value="rrf2_super"/>
    <property type="match status" value="1"/>
</dbReference>
<dbReference type="InterPro" id="IPR036390">
    <property type="entry name" value="WH_DNA-bd_sf"/>
</dbReference>